<evidence type="ECO:0008006" key="3">
    <source>
        <dbReference type="Google" id="ProtNLM"/>
    </source>
</evidence>
<dbReference type="AlphaFoldDB" id="A0A1Y6CM20"/>
<dbReference type="EMBL" id="FWZT01000021">
    <property type="protein sequence ID" value="SMF61966.1"/>
    <property type="molecule type" value="Genomic_DNA"/>
</dbReference>
<sequence>MLAREHRENLERFGYVKLDSYYRKHELEALKVEFESLIDQFYNETELLKHSVYPSDTSDSRVSHAMMISEGQSSFPKVEHGEYQQIDAFLQDQNRLLSELTGHKVAPGSRSLLNYQNYFSGSKPVGEHFDGEYLRADKEQDGIEFNLIEGILPRFVGVLVVENQNEGKGVELIDHKHHHVYSPRLHEGDLVLFDNIRLRHRVPTMEKPRISVGLRNFDHIPLHFARTENDFLPGAEYRSIPEGFVSEDADCQARFHRYMSEEWPLIKDSYSSYV</sequence>
<organism evidence="1 2">
    <name type="scientific">Pseudobacteriovorax antillogorgiicola</name>
    <dbReference type="NCBI Taxonomy" id="1513793"/>
    <lineage>
        <taxon>Bacteria</taxon>
        <taxon>Pseudomonadati</taxon>
        <taxon>Bdellovibrionota</taxon>
        <taxon>Oligoflexia</taxon>
        <taxon>Oligoflexales</taxon>
        <taxon>Pseudobacteriovoracaceae</taxon>
        <taxon>Pseudobacteriovorax</taxon>
    </lineage>
</organism>
<dbReference type="STRING" id="1513793.SAMN06296036_12110"/>
<name>A0A1Y6CM20_9BACT</name>
<gene>
    <name evidence="1" type="ORF">SAMN06296036_12110</name>
</gene>
<protein>
    <recommendedName>
        <fullName evidence="3">2OG-Fe(II) oxygenase superfamily protein</fullName>
    </recommendedName>
</protein>
<keyword evidence="2" id="KW-1185">Reference proteome</keyword>
<evidence type="ECO:0000313" key="1">
    <source>
        <dbReference type="EMBL" id="SMF61966.1"/>
    </source>
</evidence>
<evidence type="ECO:0000313" key="2">
    <source>
        <dbReference type="Proteomes" id="UP000192907"/>
    </source>
</evidence>
<dbReference type="SUPFAM" id="SSF51197">
    <property type="entry name" value="Clavaminate synthase-like"/>
    <property type="match status" value="1"/>
</dbReference>
<accession>A0A1Y6CM20</accession>
<dbReference type="RefSeq" id="WP_132323036.1">
    <property type="nucleotide sequence ID" value="NZ_FWZT01000021.1"/>
</dbReference>
<dbReference type="Proteomes" id="UP000192907">
    <property type="component" value="Unassembled WGS sequence"/>
</dbReference>
<proteinExistence type="predicted"/>
<reference evidence="2" key="1">
    <citation type="submission" date="2017-04" db="EMBL/GenBank/DDBJ databases">
        <authorList>
            <person name="Varghese N."/>
            <person name="Submissions S."/>
        </authorList>
    </citation>
    <scope>NUCLEOTIDE SEQUENCE [LARGE SCALE GENOMIC DNA]</scope>
    <source>
        <strain evidence="2">RKEM611</strain>
    </source>
</reference>